<dbReference type="GO" id="GO:0042575">
    <property type="term" value="C:DNA polymerase complex"/>
    <property type="evidence" value="ECO:0007669"/>
    <property type="project" value="UniProtKB-ARBA"/>
</dbReference>
<dbReference type="InterPro" id="IPR012337">
    <property type="entry name" value="RNaseH-like_sf"/>
</dbReference>
<accession>A0A8R2QWC5</accession>
<dbReference type="Proteomes" id="UP000005204">
    <property type="component" value="Unassembled WGS sequence"/>
</dbReference>
<evidence type="ECO:0000259" key="1">
    <source>
        <dbReference type="Pfam" id="PF00078"/>
    </source>
</evidence>
<evidence type="ECO:0000313" key="3">
    <source>
        <dbReference type="Proteomes" id="UP000005204"/>
    </source>
</evidence>
<reference evidence="2" key="2">
    <citation type="submission" date="2022-06" db="UniProtKB">
        <authorList>
            <consortium name="EnsemblMetazoa"/>
        </authorList>
    </citation>
    <scope>IDENTIFICATION</scope>
    <source>
        <strain evidence="2">p50T (Dazao)</strain>
    </source>
</reference>
<organism evidence="2 3">
    <name type="scientific">Bombyx mori</name>
    <name type="common">Silk moth</name>
    <dbReference type="NCBI Taxonomy" id="7091"/>
    <lineage>
        <taxon>Eukaryota</taxon>
        <taxon>Metazoa</taxon>
        <taxon>Ecdysozoa</taxon>
        <taxon>Arthropoda</taxon>
        <taxon>Hexapoda</taxon>
        <taxon>Insecta</taxon>
        <taxon>Pterygota</taxon>
        <taxon>Neoptera</taxon>
        <taxon>Endopterygota</taxon>
        <taxon>Lepidoptera</taxon>
        <taxon>Glossata</taxon>
        <taxon>Ditrysia</taxon>
        <taxon>Bombycoidea</taxon>
        <taxon>Bombycidae</taxon>
        <taxon>Bombycinae</taxon>
        <taxon>Bombyx</taxon>
    </lineage>
</organism>
<feature type="domain" description="Reverse transcriptase" evidence="1">
    <location>
        <begin position="226"/>
        <end position="308"/>
    </location>
</feature>
<dbReference type="SUPFAM" id="SSF53098">
    <property type="entry name" value="Ribonuclease H-like"/>
    <property type="match status" value="1"/>
</dbReference>
<sequence length="497" mass="57608">MTFDKKCYSHKKRNCSKAVPWWNADCDRVVLQAKVALLSYKHYPNMENYIIFKKLDALKKRTLYEIKRSSWMNLCSSFNRLTSSKIIWDHIRRFKHAKLNHISSSSSFFQNPANASLFLDSITGSENEISESKLKDFFNSHGKPEAQWMVDPFSMGEFATALENKKETSPGPDFIPYKVIKNLPQYAKEILWQIFNDLWQNNCIPSNWKTQHVVPILKLYKDPNCINSHRPISLTSCFSKIFETMLKNRLEWFTENNNLIPSTQYGFRKDIKGAFDNIDHSYLIESLHSLGFPGHVLFWLYNFLNKRSMFLKIKSSLFGPKISTKDFDLSWKTHIDVICKRAELGLNILKSLTGVKWGADPKVLKTIYIATIRSHFDYGSMFFSDANFSILRKLDIVQNRALRIITGAMMSSPINSLEVEAEFCWVPGHSGIVGNEFVDKLAKSTKDINISDFKVPYSDLVYSIKQNMMKRWSNYLSKSRETKGFKFTLNLATFTTS</sequence>
<reference evidence="3" key="1">
    <citation type="journal article" date="2008" name="Insect Biochem. Mol. Biol.">
        <title>The genome of a lepidopteran model insect, the silkworm Bombyx mori.</title>
        <authorList>
            <consortium name="International Silkworm Genome Consortium"/>
        </authorList>
    </citation>
    <scope>NUCLEOTIDE SEQUENCE [LARGE SCALE GENOMIC DNA]</scope>
    <source>
        <strain evidence="3">p50T</strain>
    </source>
</reference>
<dbReference type="Gene3D" id="3.30.420.10">
    <property type="entry name" value="Ribonuclease H-like superfamily/Ribonuclease H"/>
    <property type="match status" value="1"/>
</dbReference>
<protein>
    <recommendedName>
        <fullName evidence="1">Reverse transcriptase domain-containing protein</fullName>
    </recommendedName>
</protein>
<dbReference type="PANTHER" id="PTHR19446">
    <property type="entry name" value="REVERSE TRANSCRIPTASES"/>
    <property type="match status" value="1"/>
</dbReference>
<dbReference type="AlphaFoldDB" id="A0A8R2QWC5"/>
<dbReference type="EnsemblMetazoa" id="XM_038010567.1">
    <property type="protein sequence ID" value="XP_037866495.1"/>
    <property type="gene ID" value="LOC119628440"/>
</dbReference>
<dbReference type="SUPFAM" id="SSF56672">
    <property type="entry name" value="DNA/RNA polymerases"/>
    <property type="match status" value="1"/>
</dbReference>
<dbReference type="InterPro" id="IPR043502">
    <property type="entry name" value="DNA/RNA_pol_sf"/>
</dbReference>
<name>A0A8R2QWC5_BOMMO</name>
<dbReference type="GO" id="GO:0003676">
    <property type="term" value="F:nucleic acid binding"/>
    <property type="evidence" value="ECO:0007669"/>
    <property type="project" value="InterPro"/>
</dbReference>
<dbReference type="Pfam" id="PF00078">
    <property type="entry name" value="RVT_1"/>
    <property type="match status" value="1"/>
</dbReference>
<evidence type="ECO:0000313" key="2">
    <source>
        <dbReference type="EnsemblMetazoa" id="XP_037866495.1"/>
    </source>
</evidence>
<dbReference type="InterPro" id="IPR036397">
    <property type="entry name" value="RNaseH_sf"/>
</dbReference>
<dbReference type="GO" id="GO:0071897">
    <property type="term" value="P:DNA biosynthetic process"/>
    <property type="evidence" value="ECO:0007669"/>
    <property type="project" value="UniProtKB-ARBA"/>
</dbReference>
<proteinExistence type="predicted"/>
<keyword evidence="3" id="KW-1185">Reference proteome</keyword>
<dbReference type="InterPro" id="IPR000477">
    <property type="entry name" value="RT_dom"/>
</dbReference>